<keyword evidence="7" id="KW-1185">Reference proteome</keyword>
<keyword evidence="4" id="KW-1133">Transmembrane helix</keyword>
<dbReference type="EMBL" id="SWLB01000007">
    <property type="protein sequence ID" value="KAF3336600.1"/>
    <property type="molecule type" value="Genomic_DNA"/>
</dbReference>
<proteinExistence type="predicted"/>
<organism evidence="6 7">
    <name type="scientific">Carex littledalei</name>
    <dbReference type="NCBI Taxonomy" id="544730"/>
    <lineage>
        <taxon>Eukaryota</taxon>
        <taxon>Viridiplantae</taxon>
        <taxon>Streptophyta</taxon>
        <taxon>Embryophyta</taxon>
        <taxon>Tracheophyta</taxon>
        <taxon>Spermatophyta</taxon>
        <taxon>Magnoliopsida</taxon>
        <taxon>Liliopsida</taxon>
        <taxon>Poales</taxon>
        <taxon>Cyperaceae</taxon>
        <taxon>Cyperoideae</taxon>
        <taxon>Cariceae</taxon>
        <taxon>Carex</taxon>
        <taxon>Carex subgen. Euthyceras</taxon>
    </lineage>
</organism>
<accession>A0A833VPZ3</accession>
<reference evidence="6" key="1">
    <citation type="submission" date="2020-01" db="EMBL/GenBank/DDBJ databases">
        <title>Genome sequence of Kobresia littledalei, the first chromosome-level genome in the family Cyperaceae.</title>
        <authorList>
            <person name="Qu G."/>
        </authorList>
    </citation>
    <scope>NUCLEOTIDE SEQUENCE</scope>
    <source>
        <strain evidence="6">C.B.Clarke</strain>
        <tissue evidence="6">Leaf</tissue>
    </source>
</reference>
<dbReference type="InterPro" id="IPR038408">
    <property type="entry name" value="GNK2_sf"/>
</dbReference>
<dbReference type="PANTHER" id="PTHR32099">
    <property type="entry name" value="CYSTEINE-RICH REPEAT SECRETORY PROTEIN"/>
    <property type="match status" value="1"/>
</dbReference>
<dbReference type="OrthoDB" id="691790at2759"/>
<evidence type="ECO:0000256" key="3">
    <source>
        <dbReference type="SAM" id="MobiDB-lite"/>
    </source>
</evidence>
<keyword evidence="2" id="KW-0677">Repeat</keyword>
<dbReference type="Gene3D" id="3.30.430.20">
    <property type="entry name" value="Gnk2 domain, C-X8-C-X2-C motif"/>
    <property type="match status" value="2"/>
</dbReference>
<dbReference type="AlphaFoldDB" id="A0A833VPZ3"/>
<evidence type="ECO:0000256" key="1">
    <source>
        <dbReference type="ARBA" id="ARBA00022729"/>
    </source>
</evidence>
<dbReference type="PROSITE" id="PS51473">
    <property type="entry name" value="GNK2"/>
    <property type="match status" value="2"/>
</dbReference>
<dbReference type="Proteomes" id="UP000623129">
    <property type="component" value="Unassembled WGS sequence"/>
</dbReference>
<name>A0A833VPZ3_9POAL</name>
<evidence type="ECO:0000313" key="6">
    <source>
        <dbReference type="EMBL" id="KAF3336600.1"/>
    </source>
</evidence>
<keyword evidence="4" id="KW-0472">Membrane</keyword>
<feature type="compositionally biased region" description="Polar residues" evidence="3">
    <location>
        <begin position="230"/>
        <end position="254"/>
    </location>
</feature>
<gene>
    <name evidence="6" type="ORF">FCM35_KLT19186</name>
</gene>
<evidence type="ECO:0000259" key="5">
    <source>
        <dbReference type="PROSITE" id="PS51473"/>
    </source>
</evidence>
<evidence type="ECO:0000256" key="2">
    <source>
        <dbReference type="ARBA" id="ARBA00022737"/>
    </source>
</evidence>
<evidence type="ECO:0000256" key="4">
    <source>
        <dbReference type="SAM" id="Phobius"/>
    </source>
</evidence>
<feature type="region of interest" description="Disordered" evidence="3">
    <location>
        <begin position="230"/>
        <end position="257"/>
    </location>
</feature>
<keyword evidence="4" id="KW-0812">Transmembrane</keyword>
<sequence>MQRRHKTAHTLLQPYCSVNTSVTTFKNNLDGLLKSITTGAQKNGGFFNDTAGTSADRMYGLAICYADGNLTTCNSCLSTVASNITTDCPDSKVASSWLDTGPCFIRYSNENFFSVADTTSSLIMNPYNFSDHELFGNARNTLFDKLIAKTNASANMMASGEESVNGTDTLYGLLQCTRDLNHQECYKCLSTLINILQPPSLYAYSLGVRFFGFSCYVHYEMHPFMLTQEDVSSDPSPSSQTAPSPNPVYTTAGSGTVPGPNPASPPAAIKIRIGLALSPKVHLFRSFHKTHSPAAHPVSHVFLCKAPIVCRPFNQTSVIGSLALSLALFYIFTLSRAALLNQLLVI</sequence>
<dbReference type="PANTHER" id="PTHR32099:SF42">
    <property type="entry name" value="CYSTEINE-RICH RECEPTOR-LIKE PROTEIN KINASE 9-RELATED"/>
    <property type="match status" value="1"/>
</dbReference>
<dbReference type="Pfam" id="PF01657">
    <property type="entry name" value="Stress-antifung"/>
    <property type="match status" value="2"/>
</dbReference>
<feature type="domain" description="Gnk2-homologous" evidence="5">
    <location>
        <begin position="7"/>
        <end position="112"/>
    </location>
</feature>
<feature type="domain" description="Gnk2-homologous" evidence="5">
    <location>
        <begin position="117"/>
        <end position="224"/>
    </location>
</feature>
<keyword evidence="1" id="KW-0732">Signal</keyword>
<dbReference type="InterPro" id="IPR002902">
    <property type="entry name" value="GNK2"/>
</dbReference>
<protein>
    <submittedName>
        <fullName evidence="6">Cysteine-rich repeat secretory protein 38</fullName>
    </submittedName>
</protein>
<evidence type="ECO:0000313" key="7">
    <source>
        <dbReference type="Proteomes" id="UP000623129"/>
    </source>
</evidence>
<comment type="caution">
    <text evidence="6">The sequence shown here is derived from an EMBL/GenBank/DDBJ whole genome shotgun (WGS) entry which is preliminary data.</text>
</comment>
<dbReference type="CDD" id="cd23509">
    <property type="entry name" value="Gnk2-like"/>
    <property type="match status" value="2"/>
</dbReference>
<feature type="transmembrane region" description="Helical" evidence="4">
    <location>
        <begin position="318"/>
        <end position="339"/>
    </location>
</feature>